<dbReference type="OrthoDB" id="9029760at2"/>
<protein>
    <submittedName>
        <fullName evidence="1">Uncharacterized protein</fullName>
    </submittedName>
</protein>
<reference evidence="1 2" key="1">
    <citation type="submission" date="2019-01" db="EMBL/GenBank/DDBJ databases">
        <title>Flavobacterium sp. nov.,isolated from freshwater.</title>
        <authorList>
            <person name="Zhang R."/>
            <person name="Du Z.-J."/>
        </authorList>
    </citation>
    <scope>NUCLEOTIDE SEQUENCE [LARGE SCALE GENOMIC DNA]</scope>
    <source>
        <strain evidence="1 2">1E403</strain>
    </source>
</reference>
<name>A0A3S3QL93_9FLAO</name>
<sequence>MTETINIPQHYEQVLDVWENEYPEATKRARIVLPILLEGLISSHDKNALSSSALTMTGSPFEPAFSLTVPGIRYTVCPAPPTIPLIDSLEYSISLLLRLNEQLQESNYFTRISNLQKKGTLTYGAQIGVRHSDTEDSFKLYIEVPPEAAIEADVIAEEILGGKPVLNIPDRNAKPTIFGLDLKKGTYEVYYRIENLHPLEIATLLSRINASERASELLEMISETQSLPIKHKLPGSTWGFSYSKETDTEFTFSLYTFASTLFGPDGWVRDGILSLGAKYNWNLKGYYEMSQSLKGSRGFTSHHGIFGLVMPPKRKPAAWIGLSPINV</sequence>
<keyword evidence="2" id="KW-1185">Reference proteome</keyword>
<dbReference type="EMBL" id="SBII01000018">
    <property type="protein sequence ID" value="RWW91705.1"/>
    <property type="molecule type" value="Genomic_DNA"/>
</dbReference>
<organism evidence="1 2">
    <name type="scientific">Flavobacterium cerinum</name>
    <dbReference type="NCBI Taxonomy" id="2502784"/>
    <lineage>
        <taxon>Bacteria</taxon>
        <taxon>Pseudomonadati</taxon>
        <taxon>Bacteroidota</taxon>
        <taxon>Flavobacteriia</taxon>
        <taxon>Flavobacteriales</taxon>
        <taxon>Flavobacteriaceae</taxon>
        <taxon>Flavobacterium</taxon>
    </lineage>
</organism>
<evidence type="ECO:0000313" key="1">
    <source>
        <dbReference type="EMBL" id="RWW91705.1"/>
    </source>
</evidence>
<proteinExistence type="predicted"/>
<evidence type="ECO:0000313" key="2">
    <source>
        <dbReference type="Proteomes" id="UP000287527"/>
    </source>
</evidence>
<gene>
    <name evidence="1" type="ORF">EPI11_18215</name>
</gene>
<dbReference type="AlphaFoldDB" id="A0A3S3QL93"/>
<comment type="caution">
    <text evidence="1">The sequence shown here is derived from an EMBL/GenBank/DDBJ whole genome shotgun (WGS) entry which is preliminary data.</text>
</comment>
<dbReference type="Proteomes" id="UP000287527">
    <property type="component" value="Unassembled WGS sequence"/>
</dbReference>
<accession>A0A3S3QL93</accession>
<dbReference type="RefSeq" id="WP_128391424.1">
    <property type="nucleotide sequence ID" value="NZ_SBII01000018.1"/>
</dbReference>